<dbReference type="AlphaFoldDB" id="A0A076N6B3"/>
<dbReference type="EMBL" id="CP009110">
    <property type="protein sequence ID" value="AIJ26856.1"/>
    <property type="molecule type" value="Genomic_DNA"/>
</dbReference>
<organism evidence="5 6">
    <name type="scientific">Amycolatopsis methanolica 239</name>
    <dbReference type="NCBI Taxonomy" id="1068978"/>
    <lineage>
        <taxon>Bacteria</taxon>
        <taxon>Bacillati</taxon>
        <taxon>Actinomycetota</taxon>
        <taxon>Actinomycetes</taxon>
        <taxon>Pseudonocardiales</taxon>
        <taxon>Pseudonocardiaceae</taxon>
        <taxon>Amycolatopsis</taxon>
        <taxon>Amycolatopsis methanolica group</taxon>
    </lineage>
</organism>
<dbReference type="GO" id="GO:0003700">
    <property type="term" value="F:DNA-binding transcription factor activity"/>
    <property type="evidence" value="ECO:0007669"/>
    <property type="project" value="InterPro"/>
</dbReference>
<keyword evidence="1" id="KW-0805">Transcription regulation</keyword>
<dbReference type="Proteomes" id="UP000062973">
    <property type="component" value="Chromosome"/>
</dbReference>
<evidence type="ECO:0000256" key="3">
    <source>
        <dbReference type="ARBA" id="ARBA00023163"/>
    </source>
</evidence>
<dbReference type="PATRIC" id="fig|1068978.7.peg.7266"/>
<dbReference type="GO" id="GO:0003677">
    <property type="term" value="F:DNA binding"/>
    <property type="evidence" value="ECO:0007669"/>
    <property type="project" value="UniProtKB-KW"/>
</dbReference>
<dbReference type="PROSITE" id="PS50949">
    <property type="entry name" value="HTH_GNTR"/>
    <property type="match status" value="1"/>
</dbReference>
<dbReference type="eggNOG" id="COG2188">
    <property type="taxonomic scope" value="Bacteria"/>
</dbReference>
<feature type="domain" description="HTH gntR-type" evidence="4">
    <location>
        <begin position="10"/>
        <end position="78"/>
    </location>
</feature>
<dbReference type="STRING" id="1068978.AMETH_6764"/>
<dbReference type="SMART" id="SM00345">
    <property type="entry name" value="HTH_GNTR"/>
    <property type="match status" value="1"/>
</dbReference>
<protein>
    <submittedName>
        <fullName evidence="5">GntR family transcriptional regulator</fullName>
    </submittedName>
</protein>
<evidence type="ECO:0000256" key="1">
    <source>
        <dbReference type="ARBA" id="ARBA00023015"/>
    </source>
</evidence>
<dbReference type="GO" id="GO:0045892">
    <property type="term" value="P:negative regulation of DNA-templated transcription"/>
    <property type="evidence" value="ECO:0007669"/>
    <property type="project" value="TreeGrafter"/>
</dbReference>
<evidence type="ECO:0000256" key="2">
    <source>
        <dbReference type="ARBA" id="ARBA00023125"/>
    </source>
</evidence>
<dbReference type="Pfam" id="PF00392">
    <property type="entry name" value="GntR"/>
    <property type="match status" value="1"/>
</dbReference>
<dbReference type="PANTHER" id="PTHR44846:SF1">
    <property type="entry name" value="MANNOSYL-D-GLYCERATE TRANSPORT_METABOLISM SYSTEM REPRESSOR MNGR-RELATED"/>
    <property type="match status" value="1"/>
</dbReference>
<dbReference type="InterPro" id="IPR050679">
    <property type="entry name" value="Bact_HTH_transcr_reg"/>
</dbReference>
<keyword evidence="3" id="KW-0804">Transcription</keyword>
<proteinExistence type="predicted"/>
<keyword evidence="2" id="KW-0238">DNA-binding</keyword>
<dbReference type="Gene3D" id="1.10.10.10">
    <property type="entry name" value="Winged helix-like DNA-binding domain superfamily/Winged helix DNA-binding domain"/>
    <property type="match status" value="1"/>
</dbReference>
<accession>A0A076N6B3</accession>
<reference evidence="5 6" key="1">
    <citation type="submission" date="2014-07" db="EMBL/GenBank/DDBJ databases">
        <title>Whole Genome Sequence of the Amycolatopsis methanolica 239.</title>
        <authorList>
            <person name="Tang B."/>
        </authorList>
    </citation>
    <scope>NUCLEOTIDE SEQUENCE [LARGE SCALE GENOMIC DNA]</scope>
    <source>
        <strain evidence="5 6">239</strain>
    </source>
</reference>
<name>A0A076N6B3_AMYME</name>
<dbReference type="PRINTS" id="PR00035">
    <property type="entry name" value="HTHGNTR"/>
</dbReference>
<dbReference type="SUPFAM" id="SSF46785">
    <property type="entry name" value="Winged helix' DNA-binding domain"/>
    <property type="match status" value="1"/>
</dbReference>
<dbReference type="CDD" id="cd07377">
    <property type="entry name" value="WHTH_GntR"/>
    <property type="match status" value="1"/>
</dbReference>
<evidence type="ECO:0000313" key="5">
    <source>
        <dbReference type="EMBL" id="AIJ26856.1"/>
    </source>
</evidence>
<keyword evidence="6" id="KW-1185">Reference proteome</keyword>
<sequence length="82" mass="9324">MPRVPNDLVGYVYEWLADDIAARIASGEMPPRSALPNERRLAEEYRVSLGTARHAVEILRERGLVTTIRSKGTFVVERETNR</sequence>
<evidence type="ECO:0000259" key="4">
    <source>
        <dbReference type="PROSITE" id="PS50949"/>
    </source>
</evidence>
<dbReference type="KEGG" id="amq:AMETH_6764"/>
<evidence type="ECO:0000313" key="6">
    <source>
        <dbReference type="Proteomes" id="UP000062973"/>
    </source>
</evidence>
<gene>
    <name evidence="5" type="ORF">AMETH_6764</name>
</gene>
<dbReference type="InterPro" id="IPR000524">
    <property type="entry name" value="Tscrpt_reg_HTH_GntR"/>
</dbReference>
<dbReference type="HOGENOM" id="CLU_017584_16_4_11"/>
<dbReference type="InterPro" id="IPR036388">
    <property type="entry name" value="WH-like_DNA-bd_sf"/>
</dbReference>
<dbReference type="PANTHER" id="PTHR44846">
    <property type="entry name" value="MANNOSYL-D-GLYCERATE TRANSPORT/METABOLISM SYSTEM REPRESSOR MNGR-RELATED"/>
    <property type="match status" value="1"/>
</dbReference>
<dbReference type="InterPro" id="IPR036390">
    <property type="entry name" value="WH_DNA-bd_sf"/>
</dbReference>